<reference evidence="8 9" key="1">
    <citation type="submission" date="2019-02" db="EMBL/GenBank/DDBJ databases">
        <title>Deep-cultivation of Planctomycetes and their phenomic and genomic characterization uncovers novel biology.</title>
        <authorList>
            <person name="Wiegand S."/>
            <person name="Jogler M."/>
            <person name="Boedeker C."/>
            <person name="Pinto D."/>
            <person name="Vollmers J."/>
            <person name="Rivas-Marin E."/>
            <person name="Kohn T."/>
            <person name="Peeters S.H."/>
            <person name="Heuer A."/>
            <person name="Rast P."/>
            <person name="Oberbeckmann S."/>
            <person name="Bunk B."/>
            <person name="Jeske O."/>
            <person name="Meyerdierks A."/>
            <person name="Storesund J.E."/>
            <person name="Kallscheuer N."/>
            <person name="Luecker S."/>
            <person name="Lage O.M."/>
            <person name="Pohl T."/>
            <person name="Merkel B.J."/>
            <person name="Hornburger P."/>
            <person name="Mueller R.-W."/>
            <person name="Bruemmer F."/>
            <person name="Labrenz M."/>
            <person name="Spormann A.M."/>
            <person name="Op den Camp H."/>
            <person name="Overmann J."/>
            <person name="Amann R."/>
            <person name="Jetten M.S.M."/>
            <person name="Mascher T."/>
            <person name="Medema M.H."/>
            <person name="Devos D.P."/>
            <person name="Kaster A.-K."/>
            <person name="Ovreas L."/>
            <person name="Rohde M."/>
            <person name="Galperin M.Y."/>
            <person name="Jogler C."/>
        </authorList>
    </citation>
    <scope>NUCLEOTIDE SEQUENCE [LARGE SCALE GENOMIC DNA]</scope>
    <source>
        <strain evidence="8 9">Pla175</strain>
    </source>
</reference>
<evidence type="ECO:0000259" key="7">
    <source>
        <dbReference type="Pfam" id="PF24517"/>
    </source>
</evidence>
<feature type="compositionally biased region" description="Low complexity" evidence="4">
    <location>
        <begin position="1"/>
        <end position="14"/>
    </location>
</feature>
<evidence type="ECO:0000259" key="6">
    <source>
        <dbReference type="Pfam" id="PF04773"/>
    </source>
</evidence>
<dbReference type="InterPro" id="IPR012373">
    <property type="entry name" value="Ferrdict_sens_TM"/>
</dbReference>
<protein>
    <submittedName>
        <fullName evidence="8">FecR protein</fullName>
    </submittedName>
</protein>
<dbReference type="RefSeq" id="WP_145288465.1">
    <property type="nucleotide sequence ID" value="NZ_CP036291.1"/>
</dbReference>
<evidence type="ECO:0000313" key="8">
    <source>
        <dbReference type="EMBL" id="QDU90286.1"/>
    </source>
</evidence>
<evidence type="ECO:0000313" key="9">
    <source>
        <dbReference type="Proteomes" id="UP000317429"/>
    </source>
</evidence>
<evidence type="ECO:0000256" key="4">
    <source>
        <dbReference type="SAM" id="MobiDB-lite"/>
    </source>
</evidence>
<dbReference type="AlphaFoldDB" id="A0A518DFP5"/>
<dbReference type="GO" id="GO:0005576">
    <property type="term" value="C:extracellular region"/>
    <property type="evidence" value="ECO:0007669"/>
    <property type="project" value="UniProtKB-SubCell"/>
</dbReference>
<evidence type="ECO:0000256" key="1">
    <source>
        <dbReference type="ARBA" id="ARBA00004613"/>
    </source>
</evidence>
<keyword evidence="9" id="KW-1185">Reference proteome</keyword>
<keyword evidence="5" id="KW-0472">Membrane</keyword>
<dbReference type="InterPro" id="IPR006860">
    <property type="entry name" value="FecR"/>
</dbReference>
<keyword evidence="5" id="KW-0812">Transmembrane</keyword>
<keyword evidence="5" id="KW-1133">Transmembrane helix</keyword>
<sequence length="450" mass="48246">MNANSNNEGPNNEGPGNGGPSADERFEERFDELLQRYLDGDRSEPLVADLHAAVSASDAARQRFQQAARLDILLREGLTEQVELRSLAGTRAPDALGRSYWRPRTLALAATLLIGTLTLGYSIYRGGPRDAPQMGVCMSVSGGSELGVQRGEQHYRADSGFPLRVGDRVTCDAQTKAMLRLSDGSIVSMEPGSLVSLDSDSPRLGLLRGEAFFEIAPRRDGMPPFEVLTGQSTVAVMGTVFSLVATDHSDAAAGQTEVKVYEGSVKLTRSSDQAEVSVGSQQMATTDDLAVQDLSSPALEVRKLLPIHDVTIDHGAPAPQTFALKVEGGRRVAYIMFDIPDVSDVRSAKLRLTQIVDSGSGTLRFFVGDHSDWRETSLFGDAAPEKVREVAQHRGVVGGGQVVSVDVTDAVRGPGPLTLIMTLDKSGEDDIWFGSRDSKSPPELILTIAP</sequence>
<accession>A0A518DFP5</accession>
<evidence type="ECO:0000256" key="5">
    <source>
        <dbReference type="SAM" id="Phobius"/>
    </source>
</evidence>
<keyword evidence="2" id="KW-0964">Secreted</keyword>
<dbReference type="Pfam" id="PF24517">
    <property type="entry name" value="CBM96"/>
    <property type="match status" value="1"/>
</dbReference>
<dbReference type="OrthoDB" id="636724at2"/>
<name>A0A518DFP5_9BACT</name>
<dbReference type="PANTHER" id="PTHR30273">
    <property type="entry name" value="PERIPLASMIC SIGNAL SENSOR AND SIGMA FACTOR ACTIVATOR FECR-RELATED"/>
    <property type="match status" value="1"/>
</dbReference>
<evidence type="ECO:0000256" key="3">
    <source>
        <dbReference type="ARBA" id="ARBA00022729"/>
    </source>
</evidence>
<feature type="transmembrane region" description="Helical" evidence="5">
    <location>
        <begin position="106"/>
        <end position="124"/>
    </location>
</feature>
<dbReference type="KEGG" id="pnd:Pla175_36890"/>
<dbReference type="Proteomes" id="UP000317429">
    <property type="component" value="Chromosome"/>
</dbReference>
<dbReference type="GO" id="GO:0016989">
    <property type="term" value="F:sigma factor antagonist activity"/>
    <property type="evidence" value="ECO:0007669"/>
    <property type="project" value="TreeGrafter"/>
</dbReference>
<feature type="domain" description="Carbohydrate-binding module family 96" evidence="7">
    <location>
        <begin position="328"/>
        <end position="447"/>
    </location>
</feature>
<dbReference type="PANTHER" id="PTHR30273:SF2">
    <property type="entry name" value="PROTEIN FECR"/>
    <property type="match status" value="1"/>
</dbReference>
<feature type="domain" description="FecR protein" evidence="6">
    <location>
        <begin position="168"/>
        <end position="266"/>
    </location>
</feature>
<gene>
    <name evidence="8" type="ORF">Pla175_36890</name>
</gene>
<comment type="subcellular location">
    <subcellularLocation>
        <location evidence="1">Secreted</location>
    </subcellularLocation>
</comment>
<dbReference type="InterPro" id="IPR055372">
    <property type="entry name" value="CBM96"/>
</dbReference>
<dbReference type="EMBL" id="CP036291">
    <property type="protein sequence ID" value="QDU90286.1"/>
    <property type="molecule type" value="Genomic_DNA"/>
</dbReference>
<evidence type="ECO:0000256" key="2">
    <source>
        <dbReference type="ARBA" id="ARBA00022525"/>
    </source>
</evidence>
<proteinExistence type="predicted"/>
<dbReference type="Pfam" id="PF04773">
    <property type="entry name" value="FecR"/>
    <property type="match status" value="1"/>
</dbReference>
<dbReference type="Gene3D" id="2.60.120.1440">
    <property type="match status" value="1"/>
</dbReference>
<feature type="region of interest" description="Disordered" evidence="4">
    <location>
        <begin position="1"/>
        <end position="26"/>
    </location>
</feature>
<organism evidence="8 9">
    <name type="scientific">Pirellulimonas nuda</name>
    <dbReference type="NCBI Taxonomy" id="2528009"/>
    <lineage>
        <taxon>Bacteria</taxon>
        <taxon>Pseudomonadati</taxon>
        <taxon>Planctomycetota</taxon>
        <taxon>Planctomycetia</taxon>
        <taxon>Pirellulales</taxon>
        <taxon>Lacipirellulaceae</taxon>
        <taxon>Pirellulimonas</taxon>
    </lineage>
</organism>
<keyword evidence="3" id="KW-0732">Signal</keyword>